<protein>
    <recommendedName>
        <fullName evidence="3">PAS domain-containing protein</fullName>
    </recommendedName>
</protein>
<comment type="caution">
    <text evidence="1">The sequence shown here is derived from an EMBL/GenBank/DDBJ whole genome shotgun (WGS) entry which is preliminary data.</text>
</comment>
<evidence type="ECO:0008006" key="3">
    <source>
        <dbReference type="Google" id="ProtNLM"/>
    </source>
</evidence>
<evidence type="ECO:0000313" key="1">
    <source>
        <dbReference type="EMBL" id="MFC5358111.1"/>
    </source>
</evidence>
<keyword evidence="2" id="KW-1185">Reference proteome</keyword>
<reference evidence="2" key="1">
    <citation type="journal article" date="2019" name="Int. J. Syst. Evol. Microbiol.">
        <title>The Global Catalogue of Microorganisms (GCM) 10K type strain sequencing project: providing services to taxonomists for standard genome sequencing and annotation.</title>
        <authorList>
            <consortium name="The Broad Institute Genomics Platform"/>
            <consortium name="The Broad Institute Genome Sequencing Center for Infectious Disease"/>
            <person name="Wu L."/>
            <person name="Ma J."/>
        </authorList>
    </citation>
    <scope>NUCLEOTIDE SEQUENCE [LARGE SCALE GENOMIC DNA]</scope>
    <source>
        <strain evidence="2">CCUG 58760</strain>
    </source>
</reference>
<accession>A0ABW0GBH6</accession>
<dbReference type="EMBL" id="JBHSLC010000081">
    <property type="protein sequence ID" value="MFC5358111.1"/>
    <property type="molecule type" value="Genomic_DNA"/>
</dbReference>
<dbReference type="RefSeq" id="WP_376997804.1">
    <property type="nucleotide sequence ID" value="NZ_JBHSLC010000081.1"/>
</dbReference>
<proteinExistence type="predicted"/>
<evidence type="ECO:0000313" key="2">
    <source>
        <dbReference type="Proteomes" id="UP001596166"/>
    </source>
</evidence>
<organism evidence="1 2">
    <name type="scientific">Azospirillum himalayense</name>
    <dbReference type="NCBI Taxonomy" id="654847"/>
    <lineage>
        <taxon>Bacteria</taxon>
        <taxon>Pseudomonadati</taxon>
        <taxon>Pseudomonadota</taxon>
        <taxon>Alphaproteobacteria</taxon>
        <taxon>Rhodospirillales</taxon>
        <taxon>Azospirillaceae</taxon>
        <taxon>Azospirillum</taxon>
    </lineage>
</organism>
<gene>
    <name evidence="1" type="ORF">ACFPMG_24290</name>
</gene>
<name>A0ABW0GBH6_9PROT</name>
<dbReference type="Proteomes" id="UP001596166">
    <property type="component" value="Unassembled WGS sequence"/>
</dbReference>
<sequence>MSSESLSFKKGARPVIPGSVPASAGLRVDIESVVRAAASQLTASDRHQLIGSQSDDVADRTEAGRKLDKLVTEELRKVGQNNDWLIFVNRPMKSYGVISEDILGQTIEDFVYNNMRYYAEEASNLYNNKKTGKRRLVGNLRPDLAIIDSTRLCTIWDLTSSFHCEHFIKTTLYAVVLSRGMYRCRIGETYWADMNFT</sequence>